<evidence type="ECO:0000259" key="11">
    <source>
        <dbReference type="PROSITE" id="PS50262"/>
    </source>
</evidence>
<sequence>MTTAVNDTSVFPCGPDPPYYTHILGITVDWILLVIGLPAVCLASYALFRLAKAGQVAPIYVINLLISDLIQIAITFIFILSRFCDSTFQPMVTARCLARIFVRLGLCTSLGFMVLISLERYMVVACPVWYRFRRSVKNSILISLSLWAMSLGYVTFDYTFLIHNSNQSLTVFSGLSLLPAPFLVLGFVVTQRALHRGMALRGPKRMKILGTMGLVLGIYIFLFIPFSIRNLYFSLMDSNPSVPDPVRDMSSVITSALMYLSPLTDCCIYIFMRTDLRDTIVAFPCCRRLLSGMECERSIGEIGQEDTQSVDQV</sequence>
<feature type="transmembrane region" description="Helical" evidence="10">
    <location>
        <begin position="100"/>
        <end position="118"/>
    </location>
</feature>
<feature type="transmembrane region" description="Helical" evidence="10">
    <location>
        <begin position="20"/>
        <end position="48"/>
    </location>
</feature>
<dbReference type="Ensembl" id="ENSELUT00000089253.1">
    <property type="protein sequence ID" value="ENSELUP00000082268.1"/>
    <property type="gene ID" value="ENSELUG00000036367.1"/>
</dbReference>
<evidence type="ECO:0000256" key="6">
    <source>
        <dbReference type="ARBA" id="ARBA00023170"/>
    </source>
</evidence>
<dbReference type="GO" id="GO:0035025">
    <property type="term" value="P:positive regulation of Rho protein signal transduction"/>
    <property type="evidence" value="ECO:0007669"/>
    <property type="project" value="TreeGrafter"/>
</dbReference>
<dbReference type="PRINTS" id="PR00237">
    <property type="entry name" value="GPCRRHODOPSN"/>
</dbReference>
<name>A0AAY5KTV7_ESOLU</name>
<evidence type="ECO:0000313" key="12">
    <source>
        <dbReference type="Ensembl" id="ENSELUP00000092106.1"/>
    </source>
</evidence>
<dbReference type="Pfam" id="PF00001">
    <property type="entry name" value="7tm_1"/>
    <property type="match status" value="1"/>
</dbReference>
<feature type="transmembrane region" description="Helical" evidence="10">
    <location>
        <begin position="168"/>
        <end position="189"/>
    </location>
</feature>
<reference evidence="12 13" key="1">
    <citation type="submission" date="2020-02" db="EMBL/GenBank/DDBJ databases">
        <title>Esox lucius (northern pike) genome, fEsoLuc1, primary haplotype.</title>
        <authorList>
            <person name="Myers G."/>
            <person name="Karagic N."/>
            <person name="Meyer A."/>
            <person name="Pippel M."/>
            <person name="Reichard M."/>
            <person name="Winkler S."/>
            <person name="Tracey A."/>
            <person name="Sims Y."/>
            <person name="Howe K."/>
            <person name="Rhie A."/>
            <person name="Formenti G."/>
            <person name="Durbin R."/>
            <person name="Fedrigo O."/>
            <person name="Jarvis E.D."/>
        </authorList>
    </citation>
    <scope>NUCLEOTIDE SEQUENCE [LARGE SCALE GENOMIC DNA]</scope>
</reference>
<keyword evidence="7" id="KW-0325">Glycoprotein</keyword>
<dbReference type="Ensembl" id="ENSELUT00000106857.1">
    <property type="protein sequence ID" value="ENSELUP00000092106.1"/>
    <property type="gene ID" value="ENSELUG00000036367.1"/>
</dbReference>
<keyword evidence="2 9" id="KW-0812">Transmembrane</keyword>
<keyword evidence="13" id="KW-1185">Reference proteome</keyword>
<evidence type="ECO:0000256" key="4">
    <source>
        <dbReference type="ARBA" id="ARBA00023040"/>
    </source>
</evidence>
<dbReference type="PANTHER" id="PTHR24232:SF85">
    <property type="entry name" value="G-PROTEIN COUPLED RECEPTOR 4"/>
    <property type="match status" value="1"/>
</dbReference>
<organism evidence="12 13">
    <name type="scientific">Esox lucius</name>
    <name type="common">Northern pike</name>
    <dbReference type="NCBI Taxonomy" id="8010"/>
    <lineage>
        <taxon>Eukaryota</taxon>
        <taxon>Metazoa</taxon>
        <taxon>Chordata</taxon>
        <taxon>Craniata</taxon>
        <taxon>Vertebrata</taxon>
        <taxon>Euteleostomi</taxon>
        <taxon>Actinopterygii</taxon>
        <taxon>Neopterygii</taxon>
        <taxon>Teleostei</taxon>
        <taxon>Protacanthopterygii</taxon>
        <taxon>Esociformes</taxon>
        <taxon>Esocidae</taxon>
        <taxon>Esox</taxon>
    </lineage>
</organism>
<feature type="transmembrane region" description="Helical" evidence="10">
    <location>
        <begin position="209"/>
        <end position="232"/>
    </location>
</feature>
<dbReference type="PROSITE" id="PS00237">
    <property type="entry name" value="G_PROTEIN_RECEP_F1_1"/>
    <property type="match status" value="1"/>
</dbReference>
<comment type="similarity">
    <text evidence="9">Belongs to the G-protein coupled receptor 1 family.</text>
</comment>
<dbReference type="PROSITE" id="PS50262">
    <property type="entry name" value="G_PROTEIN_RECEP_F1_2"/>
    <property type="match status" value="1"/>
</dbReference>
<keyword evidence="8 9" id="KW-0807">Transducer</keyword>
<protein>
    <recommendedName>
        <fullName evidence="11">G-protein coupled receptors family 1 profile domain-containing protein</fullName>
    </recommendedName>
</protein>
<evidence type="ECO:0000256" key="10">
    <source>
        <dbReference type="SAM" id="Phobius"/>
    </source>
</evidence>
<evidence type="ECO:0000256" key="8">
    <source>
        <dbReference type="ARBA" id="ARBA00023224"/>
    </source>
</evidence>
<evidence type="ECO:0000256" key="9">
    <source>
        <dbReference type="RuleBase" id="RU000688"/>
    </source>
</evidence>
<accession>A0AAY5KTV7</accession>
<dbReference type="GO" id="GO:0005886">
    <property type="term" value="C:plasma membrane"/>
    <property type="evidence" value="ECO:0007669"/>
    <property type="project" value="TreeGrafter"/>
</dbReference>
<dbReference type="GeneTree" id="ENSGT00940000164014"/>
<evidence type="ECO:0000256" key="5">
    <source>
        <dbReference type="ARBA" id="ARBA00023136"/>
    </source>
</evidence>
<keyword evidence="4 9" id="KW-0297">G-protein coupled receptor</keyword>
<feature type="transmembrane region" description="Helical" evidence="10">
    <location>
        <begin position="252"/>
        <end position="272"/>
    </location>
</feature>
<evidence type="ECO:0000256" key="3">
    <source>
        <dbReference type="ARBA" id="ARBA00022989"/>
    </source>
</evidence>
<evidence type="ECO:0000256" key="1">
    <source>
        <dbReference type="ARBA" id="ARBA00004141"/>
    </source>
</evidence>
<dbReference type="RefSeq" id="XP_010888672.2">
    <property type="nucleotide sequence ID" value="XM_010890370.2"/>
</dbReference>
<keyword evidence="6 9" id="KW-0675">Receptor</keyword>
<dbReference type="InterPro" id="IPR000276">
    <property type="entry name" value="GPCR_Rhodpsn"/>
</dbReference>
<evidence type="ECO:0000256" key="2">
    <source>
        <dbReference type="ARBA" id="ARBA00022692"/>
    </source>
</evidence>
<dbReference type="KEGG" id="els:105022169"/>
<dbReference type="GO" id="GO:0007200">
    <property type="term" value="P:phospholipase C-activating G protein-coupled receptor signaling pathway"/>
    <property type="evidence" value="ECO:0007669"/>
    <property type="project" value="TreeGrafter"/>
</dbReference>
<dbReference type="Proteomes" id="UP000265140">
    <property type="component" value="Chromosome 3"/>
</dbReference>
<keyword evidence="5 10" id="KW-0472">Membrane</keyword>
<feature type="transmembrane region" description="Helical" evidence="10">
    <location>
        <begin position="139"/>
        <end position="156"/>
    </location>
</feature>
<proteinExistence type="inferred from homology"/>
<evidence type="ECO:0000313" key="13">
    <source>
        <dbReference type="Proteomes" id="UP000265140"/>
    </source>
</evidence>
<dbReference type="GO" id="GO:0004930">
    <property type="term" value="F:G protein-coupled receptor activity"/>
    <property type="evidence" value="ECO:0007669"/>
    <property type="project" value="UniProtKB-KW"/>
</dbReference>
<evidence type="ECO:0000256" key="7">
    <source>
        <dbReference type="ARBA" id="ARBA00023180"/>
    </source>
</evidence>
<dbReference type="PANTHER" id="PTHR24232">
    <property type="entry name" value="G-PROTEIN COUPLED RECEPTOR"/>
    <property type="match status" value="1"/>
</dbReference>
<comment type="subcellular location">
    <subcellularLocation>
        <location evidence="1">Membrane</location>
        <topology evidence="1">Multi-pass membrane protein</topology>
    </subcellularLocation>
</comment>
<feature type="transmembrane region" description="Helical" evidence="10">
    <location>
        <begin position="60"/>
        <end position="80"/>
    </location>
</feature>
<dbReference type="Gene3D" id="1.20.1070.10">
    <property type="entry name" value="Rhodopsin 7-helix transmembrane proteins"/>
    <property type="match status" value="1"/>
</dbReference>
<dbReference type="InterPro" id="IPR017452">
    <property type="entry name" value="GPCR_Rhodpsn_7TM"/>
</dbReference>
<reference evidence="12" key="2">
    <citation type="submission" date="2025-05" db="UniProtKB">
        <authorList>
            <consortium name="Ensembl"/>
        </authorList>
    </citation>
    <scope>IDENTIFICATION</scope>
</reference>
<keyword evidence="3 10" id="KW-1133">Transmembrane helix</keyword>
<feature type="domain" description="G-protein coupled receptors family 1 profile" evidence="11">
    <location>
        <begin position="39"/>
        <end position="269"/>
    </location>
</feature>
<dbReference type="SUPFAM" id="SSF81321">
    <property type="entry name" value="Family A G protein-coupled receptor-like"/>
    <property type="match status" value="1"/>
</dbReference>
<dbReference type="GeneID" id="105022169"/>
<dbReference type="AlphaFoldDB" id="A0AAY5KTV7"/>